<dbReference type="EMBL" id="PVBR01000006">
    <property type="protein sequence ID" value="PRD43500.1"/>
    <property type="molecule type" value="Genomic_DNA"/>
</dbReference>
<reference evidence="2 3" key="1">
    <citation type="submission" date="2018-02" db="EMBL/GenBank/DDBJ databases">
        <title>The draft genome of Phyllobacterium sp. 1N-3.</title>
        <authorList>
            <person name="Liu L."/>
            <person name="Li L."/>
            <person name="Zhang X."/>
            <person name="Wang T."/>
            <person name="Liang L."/>
        </authorList>
    </citation>
    <scope>NUCLEOTIDE SEQUENCE [LARGE SCALE GENOMIC DNA]</scope>
    <source>
        <strain evidence="2 3">1N-3</strain>
    </source>
</reference>
<dbReference type="Pfam" id="PF11843">
    <property type="entry name" value="DUF3363"/>
    <property type="match status" value="1"/>
</dbReference>
<organism evidence="2 3">
    <name type="scientific">Phyllobacterium phragmitis</name>
    <dbReference type="NCBI Taxonomy" id="2670329"/>
    <lineage>
        <taxon>Bacteria</taxon>
        <taxon>Pseudomonadati</taxon>
        <taxon>Pseudomonadota</taxon>
        <taxon>Alphaproteobacteria</taxon>
        <taxon>Hyphomicrobiales</taxon>
        <taxon>Phyllobacteriaceae</taxon>
        <taxon>Phyllobacterium</taxon>
    </lineage>
</organism>
<evidence type="ECO:0000313" key="2">
    <source>
        <dbReference type="EMBL" id="PRD43500.1"/>
    </source>
</evidence>
<dbReference type="Proteomes" id="UP000239434">
    <property type="component" value="Unassembled WGS sequence"/>
</dbReference>
<protein>
    <submittedName>
        <fullName evidence="2">Uncharacterized protein</fullName>
    </submittedName>
</protein>
<dbReference type="InterPro" id="IPR021795">
    <property type="entry name" value="DUF3363"/>
</dbReference>
<keyword evidence="3" id="KW-1185">Reference proteome</keyword>
<evidence type="ECO:0000313" key="3">
    <source>
        <dbReference type="Proteomes" id="UP000239434"/>
    </source>
</evidence>
<accession>A0A2S9ISL6</accession>
<gene>
    <name evidence="2" type="ORF">C5748_09500</name>
</gene>
<proteinExistence type="predicted"/>
<comment type="caution">
    <text evidence="2">The sequence shown here is derived from an EMBL/GenBank/DDBJ whole genome shotgun (WGS) entry which is preliminary data.</text>
</comment>
<dbReference type="AlphaFoldDB" id="A0A2S9ISL6"/>
<keyword evidence="1" id="KW-0472">Membrane</keyword>
<sequence length="139" mass="15014">MSDRGVAFAAVIAAPALFVFLSSATSFIAARAIAAHADPILFVRFLFVIAAFAVLARKVEWPKGWQFVGRVVDQYLSDELGQNLTVVVDGIDGRTHHIAGVDPVRAEGAFRAAITWACRCPYPQAGGAAPRRHRQADRP</sequence>
<feature type="transmembrane region" description="Helical" evidence="1">
    <location>
        <begin position="39"/>
        <end position="56"/>
    </location>
</feature>
<name>A0A2S9ISL6_9HYPH</name>
<evidence type="ECO:0000256" key="1">
    <source>
        <dbReference type="SAM" id="Phobius"/>
    </source>
</evidence>
<keyword evidence="1" id="KW-1133">Transmembrane helix</keyword>
<keyword evidence="1" id="KW-0812">Transmembrane</keyword>